<evidence type="ECO:0000313" key="3">
    <source>
        <dbReference type="Proteomes" id="UP000269265"/>
    </source>
</evidence>
<name>A0A426VAQ4_9BURK</name>
<sequence>MAVALLCVALGLIGVVVPGMPTTVFILMAAWAAARSSPRLSRWLYAHRLFGPVLLNWERGGFVARRVKWIASGTMALSGVIVCLTVASPWGRGGALLSMALVSAWLWCRPEPPA</sequence>
<dbReference type="RefSeq" id="WP_125243826.1">
    <property type="nucleotide sequence ID" value="NZ_RSED01000009.1"/>
</dbReference>
<dbReference type="EMBL" id="RSED01000009">
    <property type="protein sequence ID" value="RRS03986.1"/>
    <property type="molecule type" value="Genomic_DNA"/>
</dbReference>
<dbReference type="PANTHER" id="PTHR35813">
    <property type="entry name" value="INNER MEMBRANE PROTEIN YBAN"/>
    <property type="match status" value="1"/>
</dbReference>
<keyword evidence="3" id="KW-1185">Reference proteome</keyword>
<dbReference type="GO" id="GO:0005886">
    <property type="term" value="C:plasma membrane"/>
    <property type="evidence" value="ECO:0007669"/>
    <property type="project" value="TreeGrafter"/>
</dbReference>
<feature type="transmembrane region" description="Helical" evidence="1">
    <location>
        <begin position="69"/>
        <end position="90"/>
    </location>
</feature>
<keyword evidence="1" id="KW-0472">Membrane</keyword>
<dbReference type="Pfam" id="PF04304">
    <property type="entry name" value="DUF454"/>
    <property type="match status" value="1"/>
</dbReference>
<dbReference type="PIRSF" id="PIRSF016789">
    <property type="entry name" value="DUF454"/>
    <property type="match status" value="1"/>
</dbReference>
<reference evidence="2 3" key="1">
    <citation type="submission" date="2018-12" db="EMBL/GenBank/DDBJ databases">
        <title>The whole draft genome of Aquabacterium sp. SJQ9.</title>
        <authorList>
            <person name="Sun L."/>
            <person name="Gao X."/>
            <person name="Chen W."/>
            <person name="Huang K."/>
        </authorList>
    </citation>
    <scope>NUCLEOTIDE SEQUENCE [LARGE SCALE GENOMIC DNA]</scope>
    <source>
        <strain evidence="2 3">SJQ9</strain>
    </source>
</reference>
<evidence type="ECO:0000313" key="2">
    <source>
        <dbReference type="EMBL" id="RRS03986.1"/>
    </source>
</evidence>
<dbReference type="PANTHER" id="PTHR35813:SF1">
    <property type="entry name" value="INNER MEMBRANE PROTEIN YBAN"/>
    <property type="match status" value="1"/>
</dbReference>
<dbReference type="InterPro" id="IPR007401">
    <property type="entry name" value="DUF454"/>
</dbReference>
<dbReference type="Proteomes" id="UP000269265">
    <property type="component" value="Unassembled WGS sequence"/>
</dbReference>
<proteinExistence type="predicted"/>
<gene>
    <name evidence="2" type="ORF">EIP75_13275</name>
</gene>
<accession>A0A426VAQ4</accession>
<dbReference type="OrthoDB" id="9816293at2"/>
<keyword evidence="1" id="KW-1133">Transmembrane helix</keyword>
<organism evidence="2 3">
    <name type="scientific">Aquabacterium soli</name>
    <dbReference type="NCBI Taxonomy" id="2493092"/>
    <lineage>
        <taxon>Bacteria</taxon>
        <taxon>Pseudomonadati</taxon>
        <taxon>Pseudomonadota</taxon>
        <taxon>Betaproteobacteria</taxon>
        <taxon>Burkholderiales</taxon>
        <taxon>Aquabacterium</taxon>
    </lineage>
</organism>
<evidence type="ECO:0000256" key="1">
    <source>
        <dbReference type="SAM" id="Phobius"/>
    </source>
</evidence>
<keyword evidence="1" id="KW-0812">Transmembrane</keyword>
<comment type="caution">
    <text evidence="2">The sequence shown here is derived from an EMBL/GenBank/DDBJ whole genome shotgun (WGS) entry which is preliminary data.</text>
</comment>
<dbReference type="AlphaFoldDB" id="A0A426VAQ4"/>
<protein>
    <submittedName>
        <fullName evidence="2">DUF454 domain-containing protein</fullName>
    </submittedName>
</protein>